<dbReference type="InterPro" id="IPR009057">
    <property type="entry name" value="Homeodomain-like_sf"/>
</dbReference>
<reference evidence="6 7" key="1">
    <citation type="submission" date="2015-09" db="EMBL/GenBank/DDBJ databases">
        <title>Identification and resolution of microdiversity through metagenomic sequencing of parallel consortia.</title>
        <authorList>
            <person name="Nelson W.C."/>
            <person name="Romine M.F."/>
            <person name="Lindemann S.R."/>
        </authorList>
    </citation>
    <scope>NUCLEOTIDE SEQUENCE [LARGE SCALE GENOMIC DNA]</scope>
    <source>
        <strain evidence="6">HL-91</strain>
    </source>
</reference>
<evidence type="ECO:0000256" key="3">
    <source>
        <dbReference type="ARBA" id="ARBA00023163"/>
    </source>
</evidence>
<dbReference type="SUPFAM" id="SSF46689">
    <property type="entry name" value="Homeodomain-like"/>
    <property type="match status" value="2"/>
</dbReference>
<keyword evidence="2 6" id="KW-0238">DNA-binding</keyword>
<evidence type="ECO:0000313" key="7">
    <source>
        <dbReference type="Proteomes" id="UP000050413"/>
    </source>
</evidence>
<dbReference type="PROSITE" id="PS01124">
    <property type="entry name" value="HTH_ARAC_FAMILY_2"/>
    <property type="match status" value="1"/>
</dbReference>
<evidence type="ECO:0000259" key="4">
    <source>
        <dbReference type="PROSITE" id="PS01124"/>
    </source>
</evidence>
<dbReference type="AlphaFoldDB" id="A0A0P7YV89"/>
<dbReference type="Proteomes" id="UP000182045">
    <property type="component" value="Unassembled WGS sequence"/>
</dbReference>
<dbReference type="InterPro" id="IPR029062">
    <property type="entry name" value="Class_I_gatase-like"/>
</dbReference>
<organism evidence="6 7">
    <name type="scientific">Roseibaca calidilacus</name>
    <dbReference type="NCBI Taxonomy" id="1666912"/>
    <lineage>
        <taxon>Bacteria</taxon>
        <taxon>Pseudomonadati</taxon>
        <taxon>Pseudomonadota</taxon>
        <taxon>Alphaproteobacteria</taxon>
        <taxon>Rhodobacterales</taxon>
        <taxon>Paracoccaceae</taxon>
        <taxon>Roseinatronobacter</taxon>
    </lineage>
</organism>
<dbReference type="GO" id="GO:0003700">
    <property type="term" value="F:DNA-binding transcription factor activity"/>
    <property type="evidence" value="ECO:0007669"/>
    <property type="project" value="InterPro"/>
</dbReference>
<protein>
    <submittedName>
        <fullName evidence="5">Transcriptional regulator GlxA family, contains an amidase domain and an AraC-type DNA-binding HTH domain</fullName>
    </submittedName>
    <submittedName>
        <fullName evidence="6">Transcriptional regulator containing an amidase domain and an AraC-type DNA-binding HTH domain</fullName>
    </submittedName>
</protein>
<dbReference type="EMBL" id="FBYC01000004">
    <property type="protein sequence ID" value="CUX83222.1"/>
    <property type="molecule type" value="Genomic_DNA"/>
</dbReference>
<dbReference type="InterPro" id="IPR052158">
    <property type="entry name" value="INH-QAR"/>
</dbReference>
<dbReference type="PANTHER" id="PTHR43130">
    <property type="entry name" value="ARAC-FAMILY TRANSCRIPTIONAL REGULATOR"/>
    <property type="match status" value="1"/>
</dbReference>
<keyword evidence="3" id="KW-0804">Transcription</keyword>
<name>A0A0P7YV89_9RHOB</name>
<dbReference type="CDD" id="cd03136">
    <property type="entry name" value="GATase1_AraC_ArgR_like"/>
    <property type="match status" value="1"/>
</dbReference>
<dbReference type="Proteomes" id="UP000050413">
    <property type="component" value="Unassembled WGS sequence"/>
</dbReference>
<dbReference type="GO" id="GO:0043565">
    <property type="term" value="F:sequence-specific DNA binding"/>
    <property type="evidence" value="ECO:0007669"/>
    <property type="project" value="InterPro"/>
</dbReference>
<evidence type="ECO:0000313" key="6">
    <source>
        <dbReference type="EMBL" id="KPP94554.1"/>
    </source>
</evidence>
<dbReference type="Gene3D" id="1.10.10.60">
    <property type="entry name" value="Homeodomain-like"/>
    <property type="match status" value="1"/>
</dbReference>
<dbReference type="InterPro" id="IPR018060">
    <property type="entry name" value="HTH_AraC"/>
</dbReference>
<dbReference type="Gene3D" id="3.40.50.880">
    <property type="match status" value="1"/>
</dbReference>
<dbReference type="EMBL" id="LJSG01000005">
    <property type="protein sequence ID" value="KPP94554.1"/>
    <property type="molecule type" value="Genomic_DNA"/>
</dbReference>
<dbReference type="InterPro" id="IPR018062">
    <property type="entry name" value="HTH_AraC-typ_CS"/>
</dbReference>
<feature type="domain" description="HTH araC/xylS-type" evidence="4">
    <location>
        <begin position="229"/>
        <end position="327"/>
    </location>
</feature>
<dbReference type="PANTHER" id="PTHR43130:SF3">
    <property type="entry name" value="HTH-TYPE TRANSCRIPTIONAL REGULATOR RV1931C"/>
    <property type="match status" value="1"/>
</dbReference>
<proteinExistence type="predicted"/>
<dbReference type="PROSITE" id="PS00041">
    <property type="entry name" value="HTH_ARAC_FAMILY_1"/>
    <property type="match status" value="1"/>
</dbReference>
<evidence type="ECO:0000256" key="1">
    <source>
        <dbReference type="ARBA" id="ARBA00023015"/>
    </source>
</evidence>
<sequence length="342" mass="37712">MFNRSIQSMTENENIQLGFLIFPGFPMACLTSMIEPLRAANEIADTRSFAWTLISEDGGPVESSAAVAFHPNCTLVGAGHLDYLFLLSPPNGRFTDPRKGNGALRNRARHGATLGGVSGGVFPLARAGLLDGHVTSVHWCYAAAFGDEFPDHRTTDDVIMVDRRRVTISGAAAGFDLALRLIQQRLGDEVTTEVACWFQHPFVRGDGVRQRIPALRSTAASDMLPEPVAHALRIMDDHLEDPIAVGDICEQIGISPRHLERLFKLQLGKSPKLYYRAKRLDAARQLVMYSNRPLRDIALSSGFSSPAALRKRYAEAYGLTPEEDRDRINMFRVQQNAPVPSS</sequence>
<evidence type="ECO:0000313" key="5">
    <source>
        <dbReference type="EMBL" id="CUX83222.1"/>
    </source>
</evidence>
<keyword evidence="8" id="KW-1185">Reference proteome</keyword>
<dbReference type="STRING" id="1666912.Ga0058931_2851"/>
<dbReference type="SUPFAM" id="SSF52317">
    <property type="entry name" value="Class I glutamine amidotransferase-like"/>
    <property type="match status" value="1"/>
</dbReference>
<reference evidence="5 8" key="2">
    <citation type="submission" date="2016-01" db="EMBL/GenBank/DDBJ databases">
        <authorList>
            <person name="Varghese N."/>
        </authorList>
    </citation>
    <scope>NUCLEOTIDE SEQUENCE [LARGE SCALE GENOMIC DNA]</scope>
    <source>
        <strain evidence="5 8">HL-91</strain>
    </source>
</reference>
<dbReference type="SMART" id="SM00342">
    <property type="entry name" value="HTH_ARAC"/>
    <property type="match status" value="1"/>
</dbReference>
<keyword evidence="1" id="KW-0805">Transcription regulation</keyword>
<accession>A0A0P7YV89</accession>
<evidence type="ECO:0000313" key="8">
    <source>
        <dbReference type="Proteomes" id="UP000182045"/>
    </source>
</evidence>
<gene>
    <name evidence="5" type="ORF">Ga0058931_2851</name>
    <name evidence="6" type="ORF">HLUCCA05_12090</name>
</gene>
<dbReference type="Pfam" id="PF12833">
    <property type="entry name" value="HTH_18"/>
    <property type="match status" value="1"/>
</dbReference>
<evidence type="ECO:0000256" key="2">
    <source>
        <dbReference type="ARBA" id="ARBA00023125"/>
    </source>
</evidence>
<comment type="caution">
    <text evidence="6">The sequence shown here is derived from an EMBL/GenBank/DDBJ whole genome shotgun (WGS) entry which is preliminary data.</text>
</comment>